<feature type="compositionally biased region" description="Basic and acidic residues" evidence="3">
    <location>
        <begin position="239"/>
        <end position="250"/>
    </location>
</feature>
<dbReference type="Proteomes" id="UP000008181">
    <property type="component" value="Chromosome 2"/>
</dbReference>
<dbReference type="GO" id="GO:0000339">
    <property type="term" value="F:RNA cap binding"/>
    <property type="evidence" value="ECO:0007669"/>
    <property type="project" value="InterPro"/>
</dbReference>
<name>G2R1K1_THETT</name>
<dbReference type="InterPro" id="IPR036390">
    <property type="entry name" value="WH_DNA-bd_sf"/>
</dbReference>
<protein>
    <recommendedName>
        <fullName evidence="4">HTH La-type RNA-binding domain-containing protein</fullName>
    </recommendedName>
</protein>
<dbReference type="eggNOG" id="KOG2590">
    <property type="taxonomic scope" value="Eukaryota"/>
</dbReference>
<dbReference type="Pfam" id="PF21071">
    <property type="entry name" value="LARP1_HEAT"/>
    <property type="match status" value="1"/>
</dbReference>
<keyword evidence="1 2" id="KW-0694">RNA-binding</keyword>
<evidence type="ECO:0000313" key="5">
    <source>
        <dbReference type="EMBL" id="AEO65740.1"/>
    </source>
</evidence>
<dbReference type="GO" id="GO:0010494">
    <property type="term" value="C:cytoplasmic stress granule"/>
    <property type="evidence" value="ECO:0007669"/>
    <property type="project" value="TreeGrafter"/>
</dbReference>
<feature type="compositionally biased region" description="Polar residues" evidence="3">
    <location>
        <begin position="124"/>
        <end position="133"/>
    </location>
</feature>
<dbReference type="PROSITE" id="PS50961">
    <property type="entry name" value="HTH_LA"/>
    <property type="match status" value="1"/>
</dbReference>
<evidence type="ECO:0000256" key="1">
    <source>
        <dbReference type="ARBA" id="ARBA00022884"/>
    </source>
</evidence>
<feature type="compositionally biased region" description="Low complexity" evidence="3">
    <location>
        <begin position="852"/>
        <end position="865"/>
    </location>
</feature>
<dbReference type="PANTHER" id="PTHR22792">
    <property type="entry name" value="LUPUS LA PROTEIN-RELATED"/>
    <property type="match status" value="1"/>
</dbReference>
<dbReference type="Pfam" id="PF05383">
    <property type="entry name" value="La"/>
    <property type="match status" value="1"/>
</dbReference>
<organism evidence="5 6">
    <name type="scientific">Thermothielavioides terrestris (strain ATCC 38088 / NRRL 8126)</name>
    <name type="common">Thielavia terrestris</name>
    <dbReference type="NCBI Taxonomy" id="578455"/>
    <lineage>
        <taxon>Eukaryota</taxon>
        <taxon>Fungi</taxon>
        <taxon>Dikarya</taxon>
        <taxon>Ascomycota</taxon>
        <taxon>Pezizomycotina</taxon>
        <taxon>Sordariomycetes</taxon>
        <taxon>Sordariomycetidae</taxon>
        <taxon>Sordariales</taxon>
        <taxon>Chaetomiaceae</taxon>
        <taxon>Thermothielavioides</taxon>
        <taxon>Thermothielavioides terrestris</taxon>
    </lineage>
</organism>
<dbReference type="Gene3D" id="1.10.10.10">
    <property type="entry name" value="Winged helix-like DNA-binding domain superfamily/Winged helix DNA-binding domain"/>
    <property type="match status" value="1"/>
</dbReference>
<dbReference type="SMART" id="SM00715">
    <property type="entry name" value="LA"/>
    <property type="match status" value="1"/>
</dbReference>
<dbReference type="InterPro" id="IPR045180">
    <property type="entry name" value="La_dom_prot"/>
</dbReference>
<dbReference type="RefSeq" id="XP_003652076.1">
    <property type="nucleotide sequence ID" value="XM_003652028.1"/>
</dbReference>
<feature type="compositionally biased region" description="Low complexity" evidence="3">
    <location>
        <begin position="80"/>
        <end position="95"/>
    </location>
</feature>
<feature type="compositionally biased region" description="Polar residues" evidence="3">
    <location>
        <begin position="215"/>
        <end position="238"/>
    </location>
</feature>
<dbReference type="SUPFAM" id="SSF46785">
    <property type="entry name" value="Winged helix' DNA-binding domain"/>
    <property type="match status" value="1"/>
</dbReference>
<evidence type="ECO:0000313" key="6">
    <source>
        <dbReference type="Proteomes" id="UP000008181"/>
    </source>
</evidence>
<dbReference type="InterPro" id="IPR036388">
    <property type="entry name" value="WH-like_DNA-bd_sf"/>
</dbReference>
<feature type="compositionally biased region" description="Low complexity" evidence="3">
    <location>
        <begin position="14"/>
        <end position="36"/>
    </location>
</feature>
<sequence>MSATTFSYAQAARGQTASQPSPQQTSSPAPSTTGSQGKDDASTGATSVTAPSVATNGAEVQDTQRLATQVEGPASKQDSEASSVVGASSSTASVAEQSGKTAQENSTKATDITAQSQGEDKGSRSTSRTSRVNDNTDGRRGRKGKKGRASDKDAQSEQHQEDDSEKAKEPAKPVILTEAPPPAVNPWAKRMEAQKAAVKAKLASPDGPAPGSEQKLASSQEDAGARGTSQNGANASQKKSAEASRPDQAPRKSGTRGNRAGDKDEKNPVSLPPVADPSLWPDPKAAAAREPLPRKPHEKGDTSQKEGQEEAGPPRKKTWEKLEIVHSVVFETQLPQLRGSKPRGGARGGREAGSIRGNHSGAAGAAGAAGTAGTAGAAASQASAGSMSDKAPSPGGATGPRAATIRAREGSVPSRSTSQPQAPHPSKRASIDGASRDQRKTSAPGNSTIEHPRDANPDASSLSKRASAVRDIRAESGPLNFEAGQAAGKTQPQERNSFQTRGDYAKDGPHGQQYPARENRPERGRGGGYRGRGGHAGSSSHMGSASYVPNGHYPAPAGFPSRQASSAHSPPPFSGQFPAAFGHPTRGRGSKWAGSGQSAARNSSGAAGFPLKTPQMADFAVGQYPPYMYSPIYDPSIAILKTQVEYYLSVENLCKDYYLRQHMDGQGFAPLSIIADFKRIKAVTEDLELVRLACSLSDQIEFGVGDDGIERLRIRDKWKHFVLPPNERFEPYRNNGPTTFTPYTRPDAHFVAPFPGPIVPQPYPTAAGGAFPAFSEEQMFQPPFVNGALFNPAVNGAVVNGHHHGPESRLSAGVPEYAPPQSPVTLESMTNFSDSQVENLIMVLSYEEKEGSGSSDAAGVAGYVSEDPHGSPNGVSARSPDMPSVNGEAHDGPGNADQPERGIVWLDTQATSSAETQTVRKPYSEIRQAALEQRRNAKAGETSRLMQKLYKFWSQMLLNDFNAKVYQEFRELALEDASREAPIKSGLKYLLELYNRLLFDNNTRKPWPQGRAVPEILTAHYNEAVELDLKIGGKEVTTI</sequence>
<dbReference type="PANTHER" id="PTHR22792:SF132">
    <property type="entry name" value="LA-RELATED PROTEIN 1"/>
    <property type="match status" value="1"/>
</dbReference>
<dbReference type="GO" id="GO:0005829">
    <property type="term" value="C:cytosol"/>
    <property type="evidence" value="ECO:0007669"/>
    <property type="project" value="TreeGrafter"/>
</dbReference>
<keyword evidence="6" id="KW-1185">Reference proteome</keyword>
<evidence type="ECO:0000256" key="2">
    <source>
        <dbReference type="PROSITE-ProRule" id="PRU00332"/>
    </source>
</evidence>
<feature type="compositionally biased region" description="Polar residues" evidence="3">
    <location>
        <begin position="595"/>
        <end position="605"/>
    </location>
</feature>
<dbReference type="GO" id="GO:0048255">
    <property type="term" value="P:mRNA stabilization"/>
    <property type="evidence" value="ECO:0007669"/>
    <property type="project" value="InterPro"/>
</dbReference>
<dbReference type="KEGG" id="ttt:THITE_2113078"/>
<feature type="region of interest" description="Disordered" evidence="3">
    <location>
        <begin position="801"/>
        <end position="821"/>
    </location>
</feature>
<accession>G2R1K1</accession>
<feature type="compositionally biased region" description="Low complexity" evidence="3">
    <location>
        <begin position="537"/>
        <end position="547"/>
    </location>
</feature>
<dbReference type="GO" id="GO:0045727">
    <property type="term" value="P:positive regulation of translation"/>
    <property type="evidence" value="ECO:0007669"/>
    <property type="project" value="TreeGrafter"/>
</dbReference>
<dbReference type="EMBL" id="CP003010">
    <property type="protein sequence ID" value="AEO65740.1"/>
    <property type="molecule type" value="Genomic_DNA"/>
</dbReference>
<feature type="region of interest" description="Disordered" evidence="3">
    <location>
        <begin position="1"/>
        <end position="607"/>
    </location>
</feature>
<dbReference type="InterPro" id="IPR006607">
    <property type="entry name" value="DM15"/>
</dbReference>
<feature type="compositionally biased region" description="Gly residues" evidence="3">
    <location>
        <begin position="526"/>
        <end position="536"/>
    </location>
</feature>
<dbReference type="STRING" id="578455.G2R1K1"/>
<dbReference type="GeneID" id="11515166"/>
<reference evidence="5 6" key="1">
    <citation type="journal article" date="2011" name="Nat. Biotechnol.">
        <title>Comparative genomic analysis of the thermophilic biomass-degrading fungi Myceliophthora thermophila and Thielavia terrestris.</title>
        <authorList>
            <person name="Berka R.M."/>
            <person name="Grigoriev I.V."/>
            <person name="Otillar R."/>
            <person name="Salamov A."/>
            <person name="Grimwood J."/>
            <person name="Reid I."/>
            <person name="Ishmael N."/>
            <person name="John T."/>
            <person name="Darmond C."/>
            <person name="Moisan M.-C."/>
            <person name="Henrissat B."/>
            <person name="Coutinho P.M."/>
            <person name="Lombard V."/>
            <person name="Natvig D.O."/>
            <person name="Lindquist E."/>
            <person name="Schmutz J."/>
            <person name="Lucas S."/>
            <person name="Harris P."/>
            <person name="Powlowski J."/>
            <person name="Bellemare A."/>
            <person name="Taylor D."/>
            <person name="Butler G."/>
            <person name="de Vries R.P."/>
            <person name="Allijn I.E."/>
            <person name="van den Brink J."/>
            <person name="Ushinsky S."/>
            <person name="Storms R."/>
            <person name="Powell A.J."/>
            <person name="Paulsen I.T."/>
            <person name="Elbourne L.D.H."/>
            <person name="Baker S.E."/>
            <person name="Magnuson J."/>
            <person name="LaBoissiere S."/>
            <person name="Clutterbuck A.J."/>
            <person name="Martinez D."/>
            <person name="Wogulis M."/>
            <person name="de Leon A.L."/>
            <person name="Rey M.W."/>
            <person name="Tsang A."/>
        </authorList>
    </citation>
    <scope>NUCLEOTIDE SEQUENCE [LARGE SCALE GENOMIC DNA]</scope>
    <source>
        <strain evidence="6">ATCC 38088 / NRRL 8126</strain>
    </source>
</reference>
<dbReference type="HOGENOM" id="CLU_005100_0_0_1"/>
<feature type="domain" description="HTH La-type RNA-binding" evidence="4">
    <location>
        <begin position="630"/>
        <end position="721"/>
    </location>
</feature>
<feature type="region of interest" description="Disordered" evidence="3">
    <location>
        <begin position="851"/>
        <end position="899"/>
    </location>
</feature>
<feature type="compositionally biased region" description="Basic and acidic residues" evidence="3">
    <location>
        <begin position="291"/>
        <end position="308"/>
    </location>
</feature>
<feature type="compositionally biased region" description="Basic and acidic residues" evidence="3">
    <location>
        <begin position="148"/>
        <end position="171"/>
    </location>
</feature>
<evidence type="ECO:0000256" key="3">
    <source>
        <dbReference type="SAM" id="MobiDB-lite"/>
    </source>
</evidence>
<feature type="compositionally biased region" description="Polar residues" evidence="3">
    <location>
        <begin position="96"/>
        <end position="117"/>
    </location>
</feature>
<dbReference type="CDD" id="cd07323">
    <property type="entry name" value="LAM"/>
    <property type="match status" value="1"/>
</dbReference>
<gene>
    <name evidence="5" type="ORF">THITE_2113078</name>
</gene>
<proteinExistence type="predicted"/>
<feature type="compositionally biased region" description="Polar residues" evidence="3">
    <location>
        <begin position="488"/>
        <end position="500"/>
    </location>
</feature>
<dbReference type="AlphaFoldDB" id="G2R1K1"/>
<dbReference type="OrthoDB" id="340227at2759"/>
<feature type="compositionally biased region" description="Low complexity" evidence="3">
    <location>
        <begin position="352"/>
        <end position="386"/>
    </location>
</feature>
<dbReference type="SMART" id="SM00684">
    <property type="entry name" value="DM15"/>
    <property type="match status" value="2"/>
</dbReference>
<dbReference type="InterPro" id="IPR006630">
    <property type="entry name" value="La_HTH"/>
</dbReference>
<feature type="compositionally biased region" description="Polar residues" evidence="3">
    <location>
        <begin position="43"/>
        <end position="55"/>
    </location>
</feature>
<evidence type="ECO:0000259" key="4">
    <source>
        <dbReference type="PROSITE" id="PS50961"/>
    </source>
</evidence>